<proteinExistence type="predicted"/>
<reference evidence="3" key="1">
    <citation type="submission" date="2019-09" db="EMBL/GenBank/DDBJ databases">
        <authorList>
            <person name="Cremers G."/>
        </authorList>
    </citation>
    <scope>NUCLEOTIDE SEQUENCE [LARGE SCALE GENOMIC DNA]</scope>
    <source>
        <strain evidence="3">3B</strain>
    </source>
</reference>
<evidence type="ECO:0000256" key="1">
    <source>
        <dbReference type="ARBA" id="ARBA00022679"/>
    </source>
</evidence>
<dbReference type="PANTHER" id="PTHR43861">
    <property type="entry name" value="TRANS-ACONITATE 2-METHYLTRANSFERASE-RELATED"/>
    <property type="match status" value="1"/>
</dbReference>
<dbReference type="Gene3D" id="3.40.50.150">
    <property type="entry name" value="Vaccinia Virus protein VP39"/>
    <property type="match status" value="1"/>
</dbReference>
<dbReference type="InterPro" id="IPR029063">
    <property type="entry name" value="SAM-dependent_MTases_sf"/>
</dbReference>
<protein>
    <submittedName>
        <fullName evidence="3">Partial demethylmenaquinone methyltransferase / 2-methoxy-6-polyprenyl-1,4-benzoquinol methylase</fullName>
        <ecNumber evidence="3">2.1.1.163</ecNumber>
    </submittedName>
</protein>
<gene>
    <name evidence="3" type="primary">ubiE</name>
    <name evidence="3" type="ORF">MAMC_00655</name>
</gene>
<keyword evidence="3" id="KW-0489">Methyltransferase</keyword>
<keyword evidence="4" id="KW-1185">Reference proteome</keyword>
<dbReference type="EMBL" id="CABFUZ020000092">
    <property type="protein sequence ID" value="VVM05545.1"/>
    <property type="molecule type" value="Genomic_DNA"/>
</dbReference>
<comment type="caution">
    <text evidence="3">The sequence shown here is derived from an EMBL/GenBank/DDBJ whole genome shotgun (WGS) entry which is preliminary data.</text>
</comment>
<dbReference type="PANTHER" id="PTHR43861:SF3">
    <property type="entry name" value="PUTATIVE (AFU_ORTHOLOGUE AFUA_2G14390)-RELATED"/>
    <property type="match status" value="1"/>
</dbReference>
<evidence type="ECO:0000313" key="4">
    <source>
        <dbReference type="Proteomes" id="UP000381693"/>
    </source>
</evidence>
<evidence type="ECO:0000313" key="3">
    <source>
        <dbReference type="EMBL" id="VVM05545.1"/>
    </source>
</evidence>
<evidence type="ECO:0000259" key="2">
    <source>
        <dbReference type="Pfam" id="PF08242"/>
    </source>
</evidence>
<dbReference type="SUPFAM" id="SSF53335">
    <property type="entry name" value="S-adenosyl-L-methionine-dependent methyltransferases"/>
    <property type="match status" value="1"/>
</dbReference>
<name>A0A5E6MHP9_9BACT</name>
<feature type="non-terminal residue" evidence="3">
    <location>
        <position position="1"/>
    </location>
</feature>
<dbReference type="InterPro" id="IPR013217">
    <property type="entry name" value="Methyltransf_12"/>
</dbReference>
<dbReference type="RefSeq" id="WP_142524740.1">
    <property type="nucleotide sequence ID" value="NZ_CABFUZ020000092.1"/>
</dbReference>
<sequence length="154" mass="17483">AVADLGAGTGYFTRRFSKAVGPEGKVYAIDAEPAMADYLKKEAKQKKLRNVTVRLVKPGESGLEDHSVDLVFLCTVLHHIDNRIVYLRKLADSLKPGGRIVLIDFKPNSPYGPPPEHRLPETEVKEEFRLAGYRLVKEHDFLPYQYFLEFVPEK</sequence>
<dbReference type="CDD" id="cd02440">
    <property type="entry name" value="AdoMet_MTases"/>
    <property type="match status" value="1"/>
</dbReference>
<dbReference type="AlphaFoldDB" id="A0A5E6MHP9"/>
<dbReference type="GO" id="GO:0032259">
    <property type="term" value="P:methylation"/>
    <property type="evidence" value="ECO:0007669"/>
    <property type="project" value="UniProtKB-KW"/>
</dbReference>
<dbReference type="Proteomes" id="UP000381693">
    <property type="component" value="Unassembled WGS sequence"/>
</dbReference>
<dbReference type="GO" id="GO:0043770">
    <property type="term" value="F:demethylmenaquinone methyltransferase activity"/>
    <property type="evidence" value="ECO:0007669"/>
    <property type="project" value="UniProtKB-EC"/>
</dbReference>
<dbReference type="EC" id="2.1.1.163" evidence="3"/>
<accession>A0A5E6MHP9</accession>
<organism evidence="3 4">
    <name type="scientific">Methylacidimicrobium cyclopophantes</name>
    <dbReference type="NCBI Taxonomy" id="1041766"/>
    <lineage>
        <taxon>Bacteria</taxon>
        <taxon>Pseudomonadati</taxon>
        <taxon>Verrucomicrobiota</taxon>
        <taxon>Methylacidimicrobium</taxon>
    </lineage>
</organism>
<dbReference type="Pfam" id="PF08242">
    <property type="entry name" value="Methyltransf_12"/>
    <property type="match status" value="1"/>
</dbReference>
<dbReference type="OrthoDB" id="9784101at2"/>
<keyword evidence="1 3" id="KW-0808">Transferase</keyword>
<feature type="domain" description="Methyltransferase type 12" evidence="2">
    <location>
        <begin position="4"/>
        <end position="100"/>
    </location>
</feature>